<name>A0A0P0CSB1_9BACT</name>
<gene>
    <name evidence="3" type="ORF">DC20_10945</name>
</gene>
<reference evidence="3 4" key="1">
    <citation type="submission" date="2015-08" db="EMBL/GenBank/DDBJ databases">
        <title>Complete genome sequence of Rufibacter tibetensis strain 1351t, a radiation-resistant bacterium from tibet plateau.</title>
        <authorList>
            <person name="Dai J."/>
        </authorList>
    </citation>
    <scope>NUCLEOTIDE SEQUENCE [LARGE SCALE GENOMIC DNA]</scope>
    <source>
        <strain evidence="3 4">1351</strain>
    </source>
</reference>
<dbReference type="KEGG" id="rti:DC20_10945"/>
<feature type="domain" description="YDG" evidence="1">
    <location>
        <begin position="387"/>
        <end position="461"/>
    </location>
</feature>
<evidence type="ECO:0000313" key="4">
    <source>
        <dbReference type="Proteomes" id="UP000061382"/>
    </source>
</evidence>
<organism evidence="3 4">
    <name type="scientific">Rufibacter tibetensis</name>
    <dbReference type="NCBI Taxonomy" id="512763"/>
    <lineage>
        <taxon>Bacteria</taxon>
        <taxon>Pseudomonadati</taxon>
        <taxon>Bacteroidota</taxon>
        <taxon>Cytophagia</taxon>
        <taxon>Cytophagales</taxon>
        <taxon>Hymenobacteraceae</taxon>
        <taxon>Rufibacter</taxon>
    </lineage>
</organism>
<feature type="domain" description="YDG" evidence="1">
    <location>
        <begin position="739"/>
        <end position="821"/>
    </location>
</feature>
<protein>
    <recommendedName>
        <fullName evidence="5">Secretion system C-terminal sorting domain-containing protein</fullName>
    </recommendedName>
</protein>
<dbReference type="Proteomes" id="UP000061382">
    <property type="component" value="Chromosome"/>
</dbReference>
<evidence type="ECO:0000313" key="3">
    <source>
        <dbReference type="EMBL" id="ALI99390.1"/>
    </source>
</evidence>
<dbReference type="InterPro" id="IPR026444">
    <property type="entry name" value="Secre_tail"/>
</dbReference>
<feature type="domain" description="Secretion system C-terminal sorting" evidence="2">
    <location>
        <begin position="1204"/>
        <end position="1270"/>
    </location>
</feature>
<keyword evidence="4" id="KW-1185">Reference proteome</keyword>
<evidence type="ECO:0008006" key="5">
    <source>
        <dbReference type="Google" id="ProtNLM"/>
    </source>
</evidence>
<feature type="domain" description="YDG" evidence="1">
    <location>
        <begin position="829"/>
        <end position="913"/>
    </location>
</feature>
<dbReference type="Pfam" id="PF18657">
    <property type="entry name" value="YDG"/>
    <property type="match status" value="13"/>
</dbReference>
<dbReference type="Gene3D" id="2.60.40.10">
    <property type="entry name" value="Immunoglobulins"/>
    <property type="match status" value="1"/>
</dbReference>
<feature type="domain" description="YDG" evidence="1">
    <location>
        <begin position="470"/>
        <end position="546"/>
    </location>
</feature>
<feature type="domain" description="YDG" evidence="1">
    <location>
        <begin position="138"/>
        <end position="206"/>
    </location>
</feature>
<feature type="domain" description="YDG" evidence="1">
    <location>
        <begin position="57"/>
        <end position="129"/>
    </location>
</feature>
<dbReference type="EMBL" id="CP012643">
    <property type="protein sequence ID" value="ALI99390.1"/>
    <property type="molecule type" value="Genomic_DNA"/>
</dbReference>
<dbReference type="NCBIfam" id="TIGR04183">
    <property type="entry name" value="Por_Secre_tail"/>
    <property type="match status" value="1"/>
</dbReference>
<sequence length="1277" mass="133625">MSVDTLTASYTSATFADKNAGTKTVTVSGITISGTDAANYILKNEDASATTIATINAKSLSIENATATSRDYDGTKVVDIAGTLKDAFSTDDVSLTGKGTLASKNVGSQNVISIGLAGADAGNYTLTPPSNLTATISAKTLTLKDAVVKEREYDGTKEAEITGNLDGIISPDEVMLGKAVLASKNADTHAVTSIGLTGTNAGNYILEIPEGLTGKINPKQLTVSAEGKDKTYDGNTSATVTLTTSKITGDKVEANYTSASFEDKKAGTGKNVKVEGITLVGDDIHNYSVSEALSVPVTTTASINKKELIIEGAKAVTKEYDRNNIAAITGDLAGKVDGDNVTLSTSGTFATINVEAGIMVTSTSIITGADKDNYFLTQPTGLTADITSKELTVNGAIADTKEYDGNTNATINGTLMGVLPEDVVTLKGTGTFATPNVGKDIPITSTSTLTGTSARNYFLKHPTDLFSEITAKKLTIENAGASTREYDGTNVATITGTLNGVVNNENVTLNRTGTFAIKDVGTDIAVTSTSTLGGTAARNYILTQPTGLKASITQRRLTVTDVKAVNKTYDMNAAATFSGSLDRVVDGDVVTWSGSGSFTPSGTGNKFAADEVYRAPDGTVLDKDVIFSTSTLQGKDAGNYFFAPITITRGTAKIEPKVLEPIIGTTITKEYDGTSLITLVAGGLKGVISPDHVSLYINSATTLTVGTHESVTVALSIGSTDKDNYDLQPKTATITITVTKRPLTIAAQGIEKVYDGNTNAEVNMFVKSISDTDKIVTGDDVTIVYNSAKFVDKNVGNRDITVEGITLRGTAANNYSFNQTTSTSAIIKPKGLTISGVSANSKTYDRTTNASVSNTQRPALNGVVDGETVSLNASNATAFFSSKTAGIGKTVTVTGYQLGTEDAAKNYTLAQPTGVTADIFPLTIKGTVKIAEKIYDGNTTAIISDRSLEGVITNDLVSYVGGTATFDNKNVGEGKTVNVSGLDITGADAVNYTVNNTATSTAKINPKELIGSFKADDKYYDGSPNATVTTDSRRVTGMIGDEVVILEGGTATFEDAKPGTDKLVTLTGATISGPNHSNYKLAATPITTTATIEQPLPVTLISFTAKAQKGAVTLDWATATEKDNEYFQVERSQDGKNFSPIGKVKGNGNSNVRIDYSFLDSKLATGTLYYRLKQVDVDGKFEYSKTVAVQNKVVSSSNVSIAAYPNPTSDALNLDLTQTTASDVKIGVYSLDGRLVKTATVTGGKVQKLDLSKMMAGTYLVKMIGEDFETIIRVVKQ</sequence>
<dbReference type="AlphaFoldDB" id="A0A0P0CSB1"/>
<dbReference type="InterPro" id="IPR041248">
    <property type="entry name" value="YDG"/>
</dbReference>
<dbReference type="PATRIC" id="fig|512763.3.peg.2407"/>
<feature type="domain" description="YDG" evidence="1">
    <location>
        <begin position="305"/>
        <end position="380"/>
    </location>
</feature>
<dbReference type="STRING" id="512763.DC20_10945"/>
<evidence type="ECO:0000259" key="2">
    <source>
        <dbReference type="Pfam" id="PF18962"/>
    </source>
</evidence>
<feature type="domain" description="YDG" evidence="1">
    <location>
        <begin position="1012"/>
        <end position="1084"/>
    </location>
</feature>
<dbReference type="Pfam" id="PF18962">
    <property type="entry name" value="Por_Secre_tail"/>
    <property type="match status" value="1"/>
</dbReference>
<feature type="domain" description="YDG" evidence="1">
    <location>
        <begin position="921"/>
        <end position="998"/>
    </location>
</feature>
<feature type="domain" description="YDG" evidence="1">
    <location>
        <begin position="655"/>
        <end position="732"/>
    </location>
</feature>
<evidence type="ECO:0000259" key="1">
    <source>
        <dbReference type="Pfam" id="PF18657"/>
    </source>
</evidence>
<feature type="domain" description="YDG" evidence="1">
    <location>
        <begin position="4"/>
        <end position="45"/>
    </location>
</feature>
<feature type="domain" description="YDG" evidence="1">
    <location>
        <begin position="553"/>
        <end position="646"/>
    </location>
</feature>
<feature type="domain" description="YDG" evidence="1">
    <location>
        <begin position="217"/>
        <end position="291"/>
    </location>
</feature>
<dbReference type="InterPro" id="IPR013783">
    <property type="entry name" value="Ig-like_fold"/>
</dbReference>
<accession>A0A0P0CSB1</accession>
<proteinExistence type="predicted"/>